<dbReference type="InterPro" id="IPR023996">
    <property type="entry name" value="TonB-dep_OMP_SusC/RagA"/>
</dbReference>
<dbReference type="InterPro" id="IPR037066">
    <property type="entry name" value="Plug_dom_sf"/>
</dbReference>
<sequence>MKKLLRNKGLSLTYVLNQSIKNKLSLLILFITFSSFQAKVSPQQLITLDLENVSVSFLIDKIESSTRYRFAYKTTDVDLNRTLSIKATNQEMSKVLQQVFDGTTTGFKVIGDQVLLSSKGALKTKFDLNEDQSVVTGMVIDEFGNPFIGVYVVIKGTNSGVMTDFDGRYTISVNPSDTLLFSHVGYKTVAIEVGIQSTIDVQMEESLAELSEVVVTGFFERKEESYTGATVTVTSEDLRKVGSQNVFQAIQNIDPSISLMDNFDLGSNPNNLPDLQIRGTSTFPGSTADDNLKGNYLRNPNQPLFILNGFEASAERVFDLDFNRVERITILKDAASKALYGSRAANGVVVIETKQLSGEDALVTYTANLDVELPDLTSYNLTNSFQKLEAELIDGLYTPSLANPDRLVELQQLYQSRLKLANEGLNTDWMAKPLQNGIGHRHSLGVELGNKDLRLQANLNYRKSVGVMKGSSRENIGGNLTAFYRVKNLNFKNSTTINNNVGEESPYGTFNEYAIMNPYWRAKNPDGSIPYYAEIGPNGERYTNPLYNSLLDSKNTSTYLNFVNNFYLEWNILPALKTIARVGIDLKKSKADEFYPSEHTRFENYALIDKNRKGSYQVNNGQSSYLYGDLNLQYSKSFRKHLLFGNAGFNVSEREFEEVIHLAEGFPSSRMDDIVFARSYALDSRPTGISGVSRDVGFLFVGSYIYDNRFLSDFTFRTSASSQFGDDKRWSNFWSVGLGWNLHNEKFFAKAPFEQFRIRASVGSTGNQNFNSNESVVTYGYYLDSRYQDNVGSYALNMGNPGLQWETKFDFNNGFDIKIGGLTLRYDYYESYTENLITDITLPYYSGFSSVKDNLGKVKNSGIEANISYLLWSRGRNYFSINGGITTNENKIIELSDALQSFNDAQDKIAADRGNNRPVNRYESGMSMNAIWAVPSLGIDPSTGQEIYVKQDGSTTYEWDADDLVVVGNSNPKYRGIFGFSGEYEGFGISVTARYLGGGQLYNQTLVDKVENVDMNYNVDERVLTGRWRYPGQHALYKRLGTYSVDPDGDNVFVSLQEKTRPTSRFVQDRNELDIAAINVYYEFKPRLTKAMGLDRLRLSFNMNDVAKFSSIEIERGTQYPFSRSMTFSLMANL</sequence>
<dbReference type="SUPFAM" id="SSF49464">
    <property type="entry name" value="Carboxypeptidase regulatory domain-like"/>
    <property type="match status" value="1"/>
</dbReference>
<keyword evidence="1" id="KW-1134">Transmembrane beta strand</keyword>
<name>A0AA48HE21_9FLAO</name>
<dbReference type="GO" id="GO:0009279">
    <property type="term" value="C:cell outer membrane"/>
    <property type="evidence" value="ECO:0007669"/>
    <property type="project" value="UniProtKB-SubCell"/>
</dbReference>
<evidence type="ECO:0000313" key="3">
    <source>
        <dbReference type="EMBL" id="BDW93490.1"/>
    </source>
</evidence>
<dbReference type="Pfam" id="PF07715">
    <property type="entry name" value="Plug"/>
    <property type="match status" value="1"/>
</dbReference>
<reference evidence="3 4" key="1">
    <citation type="submission" date="2023-01" db="EMBL/GenBank/DDBJ databases">
        <title>Complete genome sequence of Muricauda aquimarina strain IFOP_LL357.</title>
        <authorList>
            <person name="Gajardo G."/>
            <person name="Ueki S."/>
            <person name="Maruyama F."/>
        </authorList>
    </citation>
    <scope>NUCLEOTIDE SEQUENCE [LARGE SCALE GENOMIC DNA]</scope>
    <source>
        <strain evidence="3 4">IFOP_LL357</strain>
    </source>
</reference>
<dbReference type="InterPro" id="IPR023997">
    <property type="entry name" value="TonB-dep_OMP_SusC/RagA_CS"/>
</dbReference>
<dbReference type="InterPro" id="IPR012910">
    <property type="entry name" value="Plug_dom"/>
</dbReference>
<dbReference type="AlphaFoldDB" id="A0AA48HE21"/>
<evidence type="ECO:0000313" key="4">
    <source>
        <dbReference type="Proteomes" id="UP001330184"/>
    </source>
</evidence>
<protein>
    <submittedName>
        <fullName evidence="3">SusC/RagA family TonB-linked outer membrane protein</fullName>
    </submittedName>
</protein>
<evidence type="ECO:0000256" key="1">
    <source>
        <dbReference type="PROSITE-ProRule" id="PRU01360"/>
    </source>
</evidence>
<organism evidence="3 4">
    <name type="scientific">Flagellimonas marinaquae</name>
    <dbReference type="NCBI Taxonomy" id="254955"/>
    <lineage>
        <taxon>Bacteria</taxon>
        <taxon>Pseudomonadati</taxon>
        <taxon>Bacteroidota</taxon>
        <taxon>Flavobacteriia</taxon>
        <taxon>Flavobacteriales</taxon>
        <taxon>Flavobacteriaceae</taxon>
        <taxon>Flagellimonas</taxon>
    </lineage>
</organism>
<dbReference type="PROSITE" id="PS52016">
    <property type="entry name" value="TONB_DEPENDENT_REC_3"/>
    <property type="match status" value="1"/>
</dbReference>
<proteinExistence type="inferred from homology"/>
<dbReference type="Gene3D" id="2.60.40.1120">
    <property type="entry name" value="Carboxypeptidase-like, regulatory domain"/>
    <property type="match status" value="1"/>
</dbReference>
<feature type="domain" description="TonB-dependent receptor plug" evidence="2">
    <location>
        <begin position="225"/>
        <end position="348"/>
    </location>
</feature>
<dbReference type="Gene3D" id="2.170.130.10">
    <property type="entry name" value="TonB-dependent receptor, plug domain"/>
    <property type="match status" value="1"/>
</dbReference>
<dbReference type="NCBIfam" id="TIGR04056">
    <property type="entry name" value="OMP_RagA_SusC"/>
    <property type="match status" value="1"/>
</dbReference>
<comment type="similarity">
    <text evidence="1">Belongs to the TonB-dependent receptor family.</text>
</comment>
<accession>A0AA48HE21</accession>
<dbReference type="Pfam" id="PF13715">
    <property type="entry name" value="CarbopepD_reg_2"/>
    <property type="match status" value="1"/>
</dbReference>
<keyword evidence="1" id="KW-0813">Transport</keyword>
<comment type="subcellular location">
    <subcellularLocation>
        <location evidence="1">Cell outer membrane</location>
        <topology evidence="1">Multi-pass membrane protein</topology>
    </subcellularLocation>
</comment>
<dbReference type="RefSeq" id="WP_252079280.1">
    <property type="nucleotide sequence ID" value="NZ_AP027268.1"/>
</dbReference>
<keyword evidence="1" id="KW-0472">Membrane</keyword>
<dbReference type="InterPro" id="IPR008969">
    <property type="entry name" value="CarboxyPept-like_regulatory"/>
</dbReference>
<dbReference type="SUPFAM" id="SSF56935">
    <property type="entry name" value="Porins"/>
    <property type="match status" value="1"/>
</dbReference>
<keyword evidence="4" id="KW-1185">Reference proteome</keyword>
<gene>
    <name evidence="3" type="ORF">MACH07_23220</name>
</gene>
<dbReference type="InterPro" id="IPR039426">
    <property type="entry name" value="TonB-dep_rcpt-like"/>
</dbReference>
<keyword evidence="1" id="KW-0998">Cell outer membrane</keyword>
<evidence type="ECO:0000259" key="2">
    <source>
        <dbReference type="Pfam" id="PF07715"/>
    </source>
</evidence>
<dbReference type="NCBIfam" id="TIGR04057">
    <property type="entry name" value="SusC_RagA_signa"/>
    <property type="match status" value="1"/>
</dbReference>
<keyword evidence="1" id="KW-0812">Transmembrane</keyword>
<dbReference type="EMBL" id="AP027268">
    <property type="protein sequence ID" value="BDW93490.1"/>
    <property type="molecule type" value="Genomic_DNA"/>
</dbReference>
<dbReference type="Proteomes" id="UP001330184">
    <property type="component" value="Chromosome"/>
</dbReference>